<evidence type="ECO:0000256" key="1">
    <source>
        <dbReference type="SAM" id="MobiDB-lite"/>
    </source>
</evidence>
<dbReference type="Proteomes" id="UP001150941">
    <property type="component" value="Unassembled WGS sequence"/>
</dbReference>
<gene>
    <name evidence="2" type="ORF">N7468_002862</name>
</gene>
<dbReference type="RefSeq" id="XP_058335300.1">
    <property type="nucleotide sequence ID" value="XM_058472159.1"/>
</dbReference>
<proteinExistence type="predicted"/>
<evidence type="ECO:0000313" key="3">
    <source>
        <dbReference type="Proteomes" id="UP001150941"/>
    </source>
</evidence>
<sequence>MCHDGAFPQFVDTDIDIQSHSSFEESASDSDIDGGTSSDGEQLPASSSHEVLEYRLSLRAMIHWFMDRGYNISLINSLDFRDTKASFAEGEPYSCTV</sequence>
<comment type="caution">
    <text evidence="2">The sequence shown here is derived from an EMBL/GenBank/DDBJ whole genome shotgun (WGS) entry which is preliminary data.</text>
</comment>
<dbReference type="OrthoDB" id="5350014at2759"/>
<dbReference type="AlphaFoldDB" id="A0A9W9PJC2"/>
<dbReference type="EMBL" id="JAPQKS010000002">
    <property type="protein sequence ID" value="KAJ5247879.1"/>
    <property type="molecule type" value="Genomic_DNA"/>
</dbReference>
<accession>A0A9W9PJC2</accession>
<dbReference type="GeneID" id="83199462"/>
<protein>
    <submittedName>
        <fullName evidence="2">Uncharacterized protein</fullName>
    </submittedName>
</protein>
<organism evidence="2 3">
    <name type="scientific">Penicillium chermesinum</name>
    <dbReference type="NCBI Taxonomy" id="63820"/>
    <lineage>
        <taxon>Eukaryota</taxon>
        <taxon>Fungi</taxon>
        <taxon>Dikarya</taxon>
        <taxon>Ascomycota</taxon>
        <taxon>Pezizomycotina</taxon>
        <taxon>Eurotiomycetes</taxon>
        <taxon>Eurotiomycetidae</taxon>
        <taxon>Eurotiales</taxon>
        <taxon>Aspergillaceae</taxon>
        <taxon>Penicillium</taxon>
    </lineage>
</organism>
<feature type="region of interest" description="Disordered" evidence="1">
    <location>
        <begin position="21"/>
        <end position="47"/>
    </location>
</feature>
<keyword evidence="3" id="KW-1185">Reference proteome</keyword>
<reference evidence="2" key="2">
    <citation type="journal article" date="2023" name="IMA Fungus">
        <title>Comparative genomic study of the Penicillium genus elucidates a diverse pangenome and 15 lateral gene transfer events.</title>
        <authorList>
            <person name="Petersen C."/>
            <person name="Sorensen T."/>
            <person name="Nielsen M.R."/>
            <person name="Sondergaard T.E."/>
            <person name="Sorensen J.L."/>
            <person name="Fitzpatrick D.A."/>
            <person name="Frisvad J.C."/>
            <person name="Nielsen K.L."/>
        </authorList>
    </citation>
    <scope>NUCLEOTIDE SEQUENCE</scope>
    <source>
        <strain evidence="2">IBT 19713</strain>
    </source>
</reference>
<reference evidence="2" key="1">
    <citation type="submission" date="2022-11" db="EMBL/GenBank/DDBJ databases">
        <authorList>
            <person name="Petersen C."/>
        </authorList>
    </citation>
    <scope>NUCLEOTIDE SEQUENCE</scope>
    <source>
        <strain evidence="2">IBT 19713</strain>
    </source>
</reference>
<name>A0A9W9PJC2_9EURO</name>
<evidence type="ECO:0000313" key="2">
    <source>
        <dbReference type="EMBL" id="KAJ5247879.1"/>
    </source>
</evidence>